<evidence type="ECO:0000313" key="2">
    <source>
        <dbReference type="EMBL" id="KPM46954.1"/>
    </source>
</evidence>
<keyword evidence="3" id="KW-1185">Reference proteome</keyword>
<dbReference type="PATRIC" id="fig|1605367.3.peg.860"/>
<dbReference type="OrthoDB" id="680637at2"/>
<evidence type="ECO:0008006" key="4">
    <source>
        <dbReference type="Google" id="ProtNLM"/>
    </source>
</evidence>
<dbReference type="STRING" id="1605367.AFM12_17130"/>
<comment type="caution">
    <text evidence="2">The sequence shown here is derived from an EMBL/GenBank/DDBJ whole genome shotgun (WGS) entry which is preliminary data.</text>
</comment>
<proteinExistence type="predicted"/>
<dbReference type="PANTHER" id="PTHR36443">
    <property type="entry name" value="BSR5223 PROTEIN"/>
    <property type="match status" value="1"/>
</dbReference>
<dbReference type="Proteomes" id="UP000050454">
    <property type="component" value="Unassembled WGS sequence"/>
</dbReference>
<organism evidence="2 3">
    <name type="scientific">Jiulongibacter sediminis</name>
    <dbReference type="NCBI Taxonomy" id="1605367"/>
    <lineage>
        <taxon>Bacteria</taxon>
        <taxon>Pseudomonadati</taxon>
        <taxon>Bacteroidota</taxon>
        <taxon>Cytophagia</taxon>
        <taxon>Cytophagales</taxon>
        <taxon>Leadbetterellaceae</taxon>
        <taxon>Jiulongibacter</taxon>
    </lineage>
</organism>
<accession>A0A0P7BNU6</accession>
<dbReference type="EMBL" id="LGTQ01000013">
    <property type="protein sequence ID" value="KPM46954.1"/>
    <property type="molecule type" value="Genomic_DNA"/>
</dbReference>
<dbReference type="RefSeq" id="WP_055150825.1">
    <property type="nucleotide sequence ID" value="NZ_JXSZ01000013.1"/>
</dbReference>
<keyword evidence="1" id="KW-0812">Transmembrane</keyword>
<sequence length="74" mass="8465">MNQNLGKYLIIGGLILIVVGSLVYFLCDKLNWLGKLPGDIRYENGNTKIYFPVATMILLSLLLNLVLYLIKRFF</sequence>
<dbReference type="AlphaFoldDB" id="A0A0P7BNU6"/>
<name>A0A0P7BNU6_9BACT</name>
<evidence type="ECO:0000313" key="3">
    <source>
        <dbReference type="Proteomes" id="UP000050454"/>
    </source>
</evidence>
<gene>
    <name evidence="2" type="ORF">AFM12_17130</name>
</gene>
<dbReference type="InterPro" id="IPR021320">
    <property type="entry name" value="DUF2905"/>
</dbReference>
<evidence type="ECO:0000256" key="1">
    <source>
        <dbReference type="SAM" id="Phobius"/>
    </source>
</evidence>
<feature type="transmembrane region" description="Helical" evidence="1">
    <location>
        <begin position="7"/>
        <end position="26"/>
    </location>
</feature>
<reference evidence="2 3" key="1">
    <citation type="submission" date="2015-07" db="EMBL/GenBank/DDBJ databases">
        <title>The draft genome sequence of Leadbetterella sp. JN14-9.</title>
        <authorList>
            <person name="Liu Y."/>
            <person name="Du J."/>
            <person name="Shao Z."/>
        </authorList>
    </citation>
    <scope>NUCLEOTIDE SEQUENCE [LARGE SCALE GENOMIC DNA]</scope>
    <source>
        <strain evidence="2 3">JN14-9</strain>
    </source>
</reference>
<feature type="transmembrane region" description="Helical" evidence="1">
    <location>
        <begin position="49"/>
        <end position="70"/>
    </location>
</feature>
<protein>
    <recommendedName>
        <fullName evidence="4">DUF2905 domain-containing protein</fullName>
    </recommendedName>
</protein>
<dbReference type="PANTHER" id="PTHR36443:SF1">
    <property type="entry name" value="BSR5223 PROTEIN"/>
    <property type="match status" value="1"/>
</dbReference>
<keyword evidence="1" id="KW-1133">Transmembrane helix</keyword>
<keyword evidence="1" id="KW-0472">Membrane</keyword>
<dbReference type="Pfam" id="PF11146">
    <property type="entry name" value="DUF2905"/>
    <property type="match status" value="1"/>
</dbReference>